<protein>
    <submittedName>
        <fullName evidence="1">Uncharacterized protein</fullName>
    </submittedName>
</protein>
<gene>
    <name evidence="1" type="ORF">T440DRAFT_295153</name>
</gene>
<dbReference type="EMBL" id="MU006294">
    <property type="protein sequence ID" value="KAF2853961.1"/>
    <property type="molecule type" value="Genomic_DNA"/>
</dbReference>
<accession>A0A6A7BEW6</accession>
<dbReference type="AlphaFoldDB" id="A0A6A7BEW6"/>
<dbReference type="Proteomes" id="UP000799423">
    <property type="component" value="Unassembled WGS sequence"/>
</dbReference>
<name>A0A6A7BEW6_9PLEO</name>
<organism evidence="1 2">
    <name type="scientific">Plenodomus tracheiphilus IPT5</name>
    <dbReference type="NCBI Taxonomy" id="1408161"/>
    <lineage>
        <taxon>Eukaryota</taxon>
        <taxon>Fungi</taxon>
        <taxon>Dikarya</taxon>
        <taxon>Ascomycota</taxon>
        <taxon>Pezizomycotina</taxon>
        <taxon>Dothideomycetes</taxon>
        <taxon>Pleosporomycetidae</taxon>
        <taxon>Pleosporales</taxon>
        <taxon>Pleosporineae</taxon>
        <taxon>Leptosphaeriaceae</taxon>
        <taxon>Plenodomus</taxon>
    </lineage>
</organism>
<keyword evidence="2" id="KW-1185">Reference proteome</keyword>
<evidence type="ECO:0000313" key="1">
    <source>
        <dbReference type="EMBL" id="KAF2853961.1"/>
    </source>
</evidence>
<sequence>MAPGKPCSACSACSACGHGQRPVSGWHSGLMQAGHLGTTVGIRETSHGDITYLAVFQGWASPRRDPNPAT</sequence>
<evidence type="ECO:0000313" key="2">
    <source>
        <dbReference type="Proteomes" id="UP000799423"/>
    </source>
</evidence>
<proteinExistence type="predicted"/>
<reference evidence="1" key="1">
    <citation type="submission" date="2020-01" db="EMBL/GenBank/DDBJ databases">
        <authorList>
            <consortium name="DOE Joint Genome Institute"/>
            <person name="Haridas S."/>
            <person name="Albert R."/>
            <person name="Binder M."/>
            <person name="Bloem J."/>
            <person name="Labutti K."/>
            <person name="Salamov A."/>
            <person name="Andreopoulos B."/>
            <person name="Baker S.E."/>
            <person name="Barry K."/>
            <person name="Bills G."/>
            <person name="Bluhm B.H."/>
            <person name="Cannon C."/>
            <person name="Castanera R."/>
            <person name="Culley D.E."/>
            <person name="Daum C."/>
            <person name="Ezra D."/>
            <person name="Gonzalez J.B."/>
            <person name="Henrissat B."/>
            <person name="Kuo A."/>
            <person name="Liang C."/>
            <person name="Lipzen A."/>
            <person name="Lutzoni F."/>
            <person name="Magnuson J."/>
            <person name="Mondo S."/>
            <person name="Nolan M."/>
            <person name="Ohm R."/>
            <person name="Pangilinan J."/>
            <person name="Park H.-J."/>
            <person name="Ramirez L."/>
            <person name="Alfaro M."/>
            <person name="Sun H."/>
            <person name="Tritt A."/>
            <person name="Yoshinaga Y."/>
            <person name="Zwiers L.-H."/>
            <person name="Turgeon B.G."/>
            <person name="Goodwin S.B."/>
            <person name="Spatafora J.W."/>
            <person name="Crous P.W."/>
            <person name="Grigoriev I.V."/>
        </authorList>
    </citation>
    <scope>NUCLEOTIDE SEQUENCE</scope>
    <source>
        <strain evidence="1">IPT5</strain>
    </source>
</reference>